<keyword evidence="2" id="KW-0812">Transmembrane</keyword>
<sequence>MTERDDQVGRRPVPRLRIDEFAAGPGEAPTHSGRRFVIVASLILILLWGTLQAVFRVWRAGYRRRADFGATQVAPAIDPLAEVVPPEVNPRAWREAVAETHEALVTLTAANLLDLAQMKGLRDDVGARVARARAHPETARDELAGLWNELANQAGPILEARHSRPKWLPPRPPVDLRRQPTR</sequence>
<protein>
    <submittedName>
        <fullName evidence="3">Uncharacterized protein</fullName>
    </submittedName>
</protein>
<evidence type="ECO:0000256" key="2">
    <source>
        <dbReference type="SAM" id="Phobius"/>
    </source>
</evidence>
<feature type="region of interest" description="Disordered" evidence="1">
    <location>
        <begin position="161"/>
        <end position="182"/>
    </location>
</feature>
<evidence type="ECO:0000313" key="3">
    <source>
        <dbReference type="EMBL" id="XBH05656.1"/>
    </source>
</evidence>
<keyword evidence="2" id="KW-0472">Membrane</keyword>
<dbReference type="EMBL" id="CP155447">
    <property type="protein sequence ID" value="XBH05656.1"/>
    <property type="molecule type" value="Genomic_DNA"/>
</dbReference>
<proteinExistence type="predicted"/>
<reference evidence="3" key="1">
    <citation type="submission" date="2024-05" db="EMBL/GenBank/DDBJ databases">
        <title>Planctomycetes of the genus Singulisphaera possess chitinolytic capabilities.</title>
        <authorList>
            <person name="Ivanova A."/>
        </authorList>
    </citation>
    <scope>NUCLEOTIDE SEQUENCE</scope>
    <source>
        <strain evidence="3">Ch08T</strain>
    </source>
</reference>
<accession>A0AAU7CLX2</accession>
<evidence type="ECO:0000256" key="1">
    <source>
        <dbReference type="SAM" id="MobiDB-lite"/>
    </source>
</evidence>
<name>A0AAU7CLX2_9BACT</name>
<feature type="transmembrane region" description="Helical" evidence="2">
    <location>
        <begin position="36"/>
        <end position="55"/>
    </location>
</feature>
<keyword evidence="2" id="KW-1133">Transmembrane helix</keyword>
<dbReference type="AlphaFoldDB" id="A0AAU7CLX2"/>
<dbReference type="RefSeq" id="WP_406698503.1">
    <property type="nucleotide sequence ID" value="NZ_CP155447.1"/>
</dbReference>
<organism evidence="3">
    <name type="scientific">Singulisphaera sp. Ch08</name>
    <dbReference type="NCBI Taxonomy" id="3120278"/>
    <lineage>
        <taxon>Bacteria</taxon>
        <taxon>Pseudomonadati</taxon>
        <taxon>Planctomycetota</taxon>
        <taxon>Planctomycetia</taxon>
        <taxon>Isosphaerales</taxon>
        <taxon>Isosphaeraceae</taxon>
        <taxon>Singulisphaera</taxon>
    </lineage>
</organism>
<gene>
    <name evidence="3" type="ORF">V5E97_06435</name>
</gene>